<dbReference type="PANTHER" id="PTHR10795">
    <property type="entry name" value="PROPROTEIN CONVERTASE SUBTILISIN/KEXIN"/>
    <property type="match status" value="1"/>
</dbReference>
<feature type="domain" description="PA" evidence="5">
    <location>
        <begin position="133"/>
        <end position="205"/>
    </location>
</feature>
<dbReference type="Pfam" id="PF00082">
    <property type="entry name" value="Peptidase_S8"/>
    <property type="match status" value="1"/>
</dbReference>
<dbReference type="InterPro" id="IPR036852">
    <property type="entry name" value="Peptidase_S8/S53_dom_sf"/>
</dbReference>
<proteinExistence type="inferred from homology"/>
<sequence>MAPQAHLAIYRVCISRFCRESNIMVGLDAAIKDGVDILSISLGSSSGGSPFYDDAIAVGTFAADAKGILVSFAAGNSEPLASTMDNDAPWSLTVGASKIDRRFPATAKLGNGVELDEESVYPPTNFSSMNLLPLVYCPGSLVGFDVSGKIVLLDAAKMEYQVEDVKNAGGVAMILVNTKSVEFTHESNLISLPSTSVSFSTVQKIKDYIKSTSSPKATIVFQGTQFGDPTALAISYFSSRGPSKRVSGVLKPDILGWAITS</sequence>
<evidence type="ECO:0000313" key="7">
    <source>
        <dbReference type="Proteomes" id="UP001153555"/>
    </source>
</evidence>
<keyword evidence="6" id="KW-0645">Protease</keyword>
<keyword evidence="2" id="KW-0732">Signal</keyword>
<dbReference type="SUPFAM" id="SSF52743">
    <property type="entry name" value="Subtilisin-like"/>
    <property type="match status" value="1"/>
</dbReference>
<dbReference type="InterPro" id="IPR045051">
    <property type="entry name" value="SBT"/>
</dbReference>
<evidence type="ECO:0000313" key="6">
    <source>
        <dbReference type="EMBL" id="CAA0842582.1"/>
    </source>
</evidence>
<evidence type="ECO:0000259" key="4">
    <source>
        <dbReference type="Pfam" id="PF00082"/>
    </source>
</evidence>
<accession>A0A9N7P337</accession>
<reference evidence="6" key="1">
    <citation type="submission" date="2019-12" db="EMBL/GenBank/DDBJ databases">
        <authorList>
            <person name="Scholes J."/>
        </authorList>
    </citation>
    <scope>NUCLEOTIDE SEQUENCE</scope>
</reference>
<feature type="domain" description="Peptidase S8/S53" evidence="4">
    <location>
        <begin position="1"/>
        <end position="255"/>
    </location>
</feature>
<dbReference type="Proteomes" id="UP001153555">
    <property type="component" value="Unassembled WGS sequence"/>
</dbReference>
<comment type="caution">
    <text evidence="6">The sequence shown here is derived from an EMBL/GenBank/DDBJ whole genome shotgun (WGS) entry which is preliminary data.</text>
</comment>
<dbReference type="InterPro" id="IPR000209">
    <property type="entry name" value="Peptidase_S8/S53_dom"/>
</dbReference>
<dbReference type="AlphaFoldDB" id="A0A9N7P337"/>
<dbReference type="CDD" id="cd02120">
    <property type="entry name" value="PA_subtilisin_like"/>
    <property type="match status" value="1"/>
</dbReference>
<dbReference type="OrthoDB" id="1713766at2759"/>
<dbReference type="Pfam" id="PF02225">
    <property type="entry name" value="PA"/>
    <property type="match status" value="1"/>
</dbReference>
<evidence type="ECO:0000256" key="2">
    <source>
        <dbReference type="ARBA" id="ARBA00022729"/>
    </source>
</evidence>
<dbReference type="InterPro" id="IPR003137">
    <property type="entry name" value="PA_domain"/>
</dbReference>
<dbReference type="GO" id="GO:0004252">
    <property type="term" value="F:serine-type endopeptidase activity"/>
    <property type="evidence" value="ECO:0007669"/>
    <property type="project" value="InterPro"/>
</dbReference>
<keyword evidence="7" id="KW-1185">Reference proteome</keyword>
<evidence type="ECO:0000256" key="3">
    <source>
        <dbReference type="PROSITE-ProRule" id="PRU01240"/>
    </source>
</evidence>
<dbReference type="Gene3D" id="3.50.30.30">
    <property type="match status" value="1"/>
</dbReference>
<comment type="similarity">
    <text evidence="1 3">Belongs to the peptidase S8 family.</text>
</comment>
<organism evidence="6 7">
    <name type="scientific">Striga hermonthica</name>
    <name type="common">Purple witchweed</name>
    <name type="synonym">Buchnera hermonthica</name>
    <dbReference type="NCBI Taxonomy" id="68872"/>
    <lineage>
        <taxon>Eukaryota</taxon>
        <taxon>Viridiplantae</taxon>
        <taxon>Streptophyta</taxon>
        <taxon>Embryophyta</taxon>
        <taxon>Tracheophyta</taxon>
        <taxon>Spermatophyta</taxon>
        <taxon>Magnoliopsida</taxon>
        <taxon>eudicotyledons</taxon>
        <taxon>Gunneridae</taxon>
        <taxon>Pentapetalae</taxon>
        <taxon>asterids</taxon>
        <taxon>lamiids</taxon>
        <taxon>Lamiales</taxon>
        <taxon>Orobanchaceae</taxon>
        <taxon>Buchnereae</taxon>
        <taxon>Striga</taxon>
    </lineage>
</organism>
<dbReference type="EMBL" id="CACSLK010034598">
    <property type="protein sequence ID" value="CAA0842582.1"/>
    <property type="molecule type" value="Genomic_DNA"/>
</dbReference>
<evidence type="ECO:0000256" key="1">
    <source>
        <dbReference type="ARBA" id="ARBA00011073"/>
    </source>
</evidence>
<gene>
    <name evidence="6" type="ORF">SHERM_08444</name>
</gene>
<comment type="caution">
    <text evidence="3">Lacks conserved residue(s) required for the propagation of feature annotation.</text>
</comment>
<evidence type="ECO:0000259" key="5">
    <source>
        <dbReference type="Pfam" id="PF02225"/>
    </source>
</evidence>
<keyword evidence="6" id="KW-0378">Hydrolase</keyword>
<dbReference type="GO" id="GO:0006508">
    <property type="term" value="P:proteolysis"/>
    <property type="evidence" value="ECO:0007669"/>
    <property type="project" value="UniProtKB-KW"/>
</dbReference>
<name>A0A9N7P337_STRHE</name>
<dbReference type="PROSITE" id="PS51892">
    <property type="entry name" value="SUBTILASE"/>
    <property type="match status" value="1"/>
</dbReference>
<protein>
    <submittedName>
        <fullName evidence="6">Subtilisin-like protease SBT1.2</fullName>
    </submittedName>
</protein>
<dbReference type="Gene3D" id="3.40.50.200">
    <property type="entry name" value="Peptidase S8/S53 domain"/>
    <property type="match status" value="1"/>
</dbReference>